<dbReference type="Pfam" id="PF00069">
    <property type="entry name" value="Pkinase"/>
    <property type="match status" value="1"/>
</dbReference>
<reference key="2">
    <citation type="submission" date="2010-03" db="EMBL/GenBank/DDBJ databases">
        <authorList>
            <person name="Ma Z."/>
            <person name="Wang X."/>
            <person name="Liu H."/>
        </authorList>
    </citation>
    <scope>NUCLEOTIDE SEQUENCE</scope>
    <source>
        <strain>MP145</strain>
    </source>
</reference>
<dbReference type="PROSITE" id="PS00107">
    <property type="entry name" value="PROTEIN_KINASE_ATP"/>
    <property type="match status" value="1"/>
</dbReference>
<dbReference type="GO" id="GO:0004674">
    <property type="term" value="F:protein serine/threonine kinase activity"/>
    <property type="evidence" value="ECO:0007669"/>
    <property type="project" value="UniProtKB-EC"/>
</dbReference>
<dbReference type="InterPro" id="IPR011009">
    <property type="entry name" value="Kinase-like_dom_sf"/>
</dbReference>
<dbReference type="PROSITE" id="PS50011">
    <property type="entry name" value="PROTEIN_KINASE_DOM"/>
    <property type="match status" value="1"/>
</dbReference>
<dbReference type="GO" id="GO:0005524">
    <property type="term" value="F:ATP binding"/>
    <property type="evidence" value="ECO:0007669"/>
    <property type="project" value="UniProtKB-UniRule"/>
</dbReference>
<evidence type="ECO:0000259" key="5">
    <source>
        <dbReference type="PROSITE" id="PS50011"/>
    </source>
</evidence>
<dbReference type="KEGG" id="mcd:MCRO_0305"/>
<sequence length="332" mass="38181">MNNMHAFPPSWSNVYKKYKIIKSIGTGGMGSVYLVETLDGKKERYALKYRHNDTNMNNLARFKSELRLLKKIKSKNIPYIYDESIEGPNEHYFVMEYIEGKTLKEVIKENGRLNSRVAVTYAKQIAAGLGELHNCGIIHRDIKSENIIISNTQNVKIIDLGISLDEESQRYTKTNNVICSAYYNAPETIENKNNITKSIDVYALGIMLFEMLTGKYPYSGQTAAQTVIMHRNAEMPRIKELIEVPQSLENIIIKATAKDPNKRHKDMWEFRHDLDTCFRVERGIEDPLSLRTIKPKVKSSDIFNSKWFIIIALVVFLILLIVSIAIIFILVR</sequence>
<keyword evidence="2 3" id="KW-0067">ATP-binding</keyword>
<dbReference type="InterPro" id="IPR053235">
    <property type="entry name" value="Ser_Thr_kinase"/>
</dbReference>
<name>D5E5B0_MYCCM</name>
<dbReference type="CDD" id="cd14014">
    <property type="entry name" value="STKc_PknB_like"/>
    <property type="match status" value="1"/>
</dbReference>
<dbReference type="PROSITE" id="PS00108">
    <property type="entry name" value="PROTEIN_KINASE_ST"/>
    <property type="match status" value="1"/>
</dbReference>
<feature type="binding site" evidence="3">
    <location>
        <position position="48"/>
    </location>
    <ligand>
        <name>ATP</name>
        <dbReference type="ChEBI" id="CHEBI:30616"/>
    </ligand>
</feature>
<dbReference type="InterPro" id="IPR000719">
    <property type="entry name" value="Prot_kinase_dom"/>
</dbReference>
<dbReference type="SUPFAM" id="SSF56112">
    <property type="entry name" value="Protein kinase-like (PK-like)"/>
    <property type="match status" value="1"/>
</dbReference>
<reference evidence="6 7" key="3">
    <citation type="journal article" date="2011" name="J. Bacteriol.">
        <title>Genome sequences of Mycoplasma alligatoris A21JP2T and Mycoplasma crocodyli MP145T.</title>
        <authorList>
            <person name="Brown D.R."/>
            <person name="Farmerie W.G."/>
            <person name="May M."/>
            <person name="Benders G.A."/>
            <person name="Durkin A.S."/>
            <person name="Hlavinka K."/>
            <person name="Hostetler J."/>
            <person name="Jackson J."/>
            <person name="Johnson J."/>
            <person name="Miller R.H."/>
            <person name="Paralanov V."/>
            <person name="Radune D."/>
            <person name="Szczypinski B."/>
            <person name="Glass J.I."/>
        </authorList>
    </citation>
    <scope>NUCLEOTIDE SEQUENCE [LARGE SCALE GENOMIC DNA]</scope>
    <source>
        <strain evidence="7">ATCC 51981 / MP145</strain>
    </source>
</reference>
<dbReference type="STRING" id="512564.MCRO_0305"/>
<dbReference type="EMBL" id="CP001991">
    <property type="protein sequence ID" value="ADE19718.1"/>
    <property type="molecule type" value="Genomic_DNA"/>
</dbReference>
<proteinExistence type="predicted"/>
<dbReference type="GO" id="GO:0005737">
    <property type="term" value="C:cytoplasm"/>
    <property type="evidence" value="ECO:0007669"/>
    <property type="project" value="TreeGrafter"/>
</dbReference>
<dbReference type="eggNOG" id="COG0515">
    <property type="taxonomic scope" value="Bacteria"/>
</dbReference>
<dbReference type="SMART" id="SM00220">
    <property type="entry name" value="S_TKc"/>
    <property type="match status" value="1"/>
</dbReference>
<dbReference type="Proteomes" id="UP000001845">
    <property type="component" value="Chromosome"/>
</dbReference>
<gene>
    <name evidence="6" type="primary">prkC_2</name>
    <name evidence="6" type="ordered locus">MCRO_0305</name>
</gene>
<dbReference type="EC" id="2.7.11.1" evidence="6"/>
<evidence type="ECO:0000256" key="2">
    <source>
        <dbReference type="ARBA" id="ARBA00022840"/>
    </source>
</evidence>
<keyword evidence="4" id="KW-1133">Transmembrane helix</keyword>
<keyword evidence="6" id="KW-0808">Transferase</keyword>
<feature type="transmembrane region" description="Helical" evidence="4">
    <location>
        <begin position="307"/>
        <end position="331"/>
    </location>
</feature>
<protein>
    <submittedName>
        <fullName evidence="6">Serine/threonine-protein kinase</fullName>
        <ecNumber evidence="6">2.7.11.1</ecNumber>
    </submittedName>
</protein>
<evidence type="ECO:0000256" key="4">
    <source>
        <dbReference type="SAM" id="Phobius"/>
    </source>
</evidence>
<dbReference type="InterPro" id="IPR008271">
    <property type="entry name" value="Ser/Thr_kinase_AS"/>
</dbReference>
<reference evidence="7" key="1">
    <citation type="submission" date="2010-03" db="EMBL/GenBank/DDBJ databases">
        <title>The complete genome of Mycoplasma crocodyli MP145.</title>
        <authorList>
            <person name="Glass J.I."/>
            <person name="Durkin A.S."/>
            <person name="Hostetler J."/>
            <person name="Jackson J."/>
            <person name="Johnson J."/>
            <person name="May M.A."/>
            <person name="Paralanov V."/>
            <person name="Radune D."/>
            <person name="Szczypinski B."/>
            <person name="Brown D.R."/>
        </authorList>
    </citation>
    <scope>NUCLEOTIDE SEQUENCE [LARGE SCALE GENOMIC DNA]</scope>
    <source>
        <strain evidence="7">ATCC 51981 / MP145</strain>
    </source>
</reference>
<evidence type="ECO:0000256" key="3">
    <source>
        <dbReference type="PROSITE-ProRule" id="PRU10141"/>
    </source>
</evidence>
<dbReference type="OrthoDB" id="9788659at2"/>
<keyword evidence="7" id="KW-1185">Reference proteome</keyword>
<evidence type="ECO:0000256" key="1">
    <source>
        <dbReference type="ARBA" id="ARBA00022741"/>
    </source>
</evidence>
<feature type="domain" description="Protein kinase" evidence="5">
    <location>
        <begin position="18"/>
        <end position="275"/>
    </location>
</feature>
<dbReference type="RefSeq" id="WP_013054494.1">
    <property type="nucleotide sequence ID" value="NC_014014.1"/>
</dbReference>
<organism evidence="6 7">
    <name type="scientific">Mycoplasma crocodyli (strain ATCC 51981 / MP145)</name>
    <dbReference type="NCBI Taxonomy" id="512564"/>
    <lineage>
        <taxon>Bacteria</taxon>
        <taxon>Bacillati</taxon>
        <taxon>Mycoplasmatota</taxon>
        <taxon>Mollicutes</taxon>
        <taxon>Mycoplasmataceae</taxon>
        <taxon>Mycoplasma</taxon>
    </lineage>
</organism>
<keyword evidence="6" id="KW-0418">Kinase</keyword>
<dbReference type="Gene3D" id="1.10.510.10">
    <property type="entry name" value="Transferase(Phosphotransferase) domain 1"/>
    <property type="match status" value="1"/>
</dbReference>
<keyword evidence="4" id="KW-0472">Membrane</keyword>
<dbReference type="PANTHER" id="PTHR24361">
    <property type="entry name" value="MITOGEN-ACTIVATED KINASE KINASE KINASE"/>
    <property type="match status" value="1"/>
</dbReference>
<keyword evidence="1 3" id="KW-0547">Nucleotide-binding</keyword>
<dbReference type="InterPro" id="IPR017441">
    <property type="entry name" value="Protein_kinase_ATP_BS"/>
</dbReference>
<evidence type="ECO:0000313" key="6">
    <source>
        <dbReference type="EMBL" id="ADE19718.1"/>
    </source>
</evidence>
<evidence type="ECO:0000313" key="7">
    <source>
        <dbReference type="Proteomes" id="UP000001845"/>
    </source>
</evidence>
<dbReference type="HOGENOM" id="CLU_000288_63_44_14"/>
<accession>D5E5B0</accession>
<dbReference type="AlphaFoldDB" id="D5E5B0"/>
<keyword evidence="4" id="KW-0812">Transmembrane</keyword>